<organism evidence="8 9">
    <name type="scientific">Vallitalea longa</name>
    <dbReference type="NCBI Taxonomy" id="2936439"/>
    <lineage>
        <taxon>Bacteria</taxon>
        <taxon>Bacillati</taxon>
        <taxon>Bacillota</taxon>
        <taxon>Clostridia</taxon>
        <taxon>Lachnospirales</taxon>
        <taxon>Vallitaleaceae</taxon>
        <taxon>Vallitalea</taxon>
    </lineage>
</organism>
<keyword evidence="6" id="KW-0812">Transmembrane</keyword>
<feature type="domain" description="FMN-binding" evidence="7">
    <location>
        <begin position="92"/>
        <end position="181"/>
    </location>
</feature>
<dbReference type="SMART" id="SM00900">
    <property type="entry name" value="FMN_bind"/>
    <property type="match status" value="1"/>
</dbReference>
<keyword evidence="9" id="KW-1185">Reference proteome</keyword>
<comment type="subcellular location">
    <subcellularLocation>
        <location evidence="6">Cell membrane</location>
        <topology evidence="6">Single-pass membrane protein</topology>
    </subcellularLocation>
</comment>
<gene>
    <name evidence="6 8" type="primary">rnfG</name>
    <name evidence="8" type="ORF">SH1V18_13580</name>
</gene>
<evidence type="ECO:0000313" key="9">
    <source>
        <dbReference type="Proteomes" id="UP001144256"/>
    </source>
</evidence>
<keyword evidence="4 6" id="KW-0288">FMN</keyword>
<comment type="caution">
    <text evidence="8">The sequence shown here is derived from an EMBL/GenBank/DDBJ whole genome shotgun (WGS) entry which is preliminary data.</text>
</comment>
<dbReference type="GO" id="GO:0005886">
    <property type="term" value="C:plasma membrane"/>
    <property type="evidence" value="ECO:0007669"/>
    <property type="project" value="UniProtKB-SubCell"/>
</dbReference>
<proteinExistence type="inferred from homology"/>
<dbReference type="GO" id="GO:0010181">
    <property type="term" value="F:FMN binding"/>
    <property type="evidence" value="ECO:0007669"/>
    <property type="project" value="InterPro"/>
</dbReference>
<accession>A0A9W6DEX0</accession>
<dbReference type="EC" id="7.-.-.-" evidence="6"/>
<comment type="function">
    <text evidence="6">Part of a membrane-bound complex that couples electron transfer with translocation of ions across the membrane.</text>
</comment>
<dbReference type="EMBL" id="BRLB01000002">
    <property type="protein sequence ID" value="GKX28878.1"/>
    <property type="molecule type" value="Genomic_DNA"/>
</dbReference>
<evidence type="ECO:0000256" key="2">
    <source>
        <dbReference type="ARBA" id="ARBA00022553"/>
    </source>
</evidence>
<dbReference type="PANTHER" id="PTHR36118:SF1">
    <property type="entry name" value="ION-TRANSLOCATING OXIDOREDUCTASE COMPLEX SUBUNIT G"/>
    <property type="match status" value="1"/>
</dbReference>
<dbReference type="GO" id="GO:0009055">
    <property type="term" value="F:electron transfer activity"/>
    <property type="evidence" value="ECO:0007669"/>
    <property type="project" value="InterPro"/>
</dbReference>
<dbReference type="InterPro" id="IPR007329">
    <property type="entry name" value="FMN-bd"/>
</dbReference>
<keyword evidence="6" id="KW-1278">Translocase</keyword>
<comment type="similarity">
    <text evidence="6">Belongs to the RnfG family.</text>
</comment>
<dbReference type="RefSeq" id="WP_281813770.1">
    <property type="nucleotide sequence ID" value="NZ_BRLB01000002.1"/>
</dbReference>
<keyword evidence="6" id="KW-1003">Cell membrane</keyword>
<dbReference type="AlphaFoldDB" id="A0A9W6DEX0"/>
<keyword evidence="3 6" id="KW-0285">Flavoprotein</keyword>
<reference evidence="8" key="1">
    <citation type="submission" date="2022-06" db="EMBL/GenBank/DDBJ databases">
        <title>Vallitalea longa sp. nov., an anaerobic bacterium isolated from marine sediment.</title>
        <authorList>
            <person name="Hirano S."/>
            <person name="Terahara T."/>
            <person name="Mori K."/>
            <person name="Hamada M."/>
            <person name="Matsumoto R."/>
            <person name="Kobayashi T."/>
        </authorList>
    </citation>
    <scope>NUCLEOTIDE SEQUENCE</scope>
    <source>
        <strain evidence="8">SH18-1</strain>
    </source>
</reference>
<dbReference type="Pfam" id="PF04205">
    <property type="entry name" value="FMN_bind"/>
    <property type="match status" value="1"/>
</dbReference>
<protein>
    <recommendedName>
        <fullName evidence="6">Ion-translocating oxidoreductase complex subunit G</fullName>
        <ecNumber evidence="6">7.-.-.-</ecNumber>
    </recommendedName>
    <alternativeName>
        <fullName evidence="6">Rnf electron transport complex subunit G</fullName>
    </alternativeName>
</protein>
<keyword evidence="5 6" id="KW-0249">Electron transport</keyword>
<evidence type="ECO:0000256" key="6">
    <source>
        <dbReference type="HAMAP-Rule" id="MF_00479"/>
    </source>
</evidence>
<keyword evidence="6" id="KW-0472">Membrane</keyword>
<comment type="cofactor">
    <cofactor evidence="6">
        <name>FMN</name>
        <dbReference type="ChEBI" id="CHEBI:58210"/>
    </cofactor>
</comment>
<sequence>MKNKIVKDALILFAITICAGLLLGLTHTVTEKPIAEQQIKIRDAALNSVLNDCQFTPVEADLSKQPVIKEIYAAKKNDEINGYAFKLVTKEGYGGEIELIVGINSDATISGIDIIKHSETPGLGANADSDKFKEQYKGKPTDQLTVVKDGADSDSEIDALSGATISSRAVTNAVNVASQYFNDNFSEGAQ</sequence>
<dbReference type="GO" id="GO:0022900">
    <property type="term" value="P:electron transport chain"/>
    <property type="evidence" value="ECO:0007669"/>
    <property type="project" value="UniProtKB-UniRule"/>
</dbReference>
<dbReference type="InterPro" id="IPR010209">
    <property type="entry name" value="Ion_transpt_RnfG/RsxG"/>
</dbReference>
<keyword evidence="2 6" id="KW-0597">Phosphoprotein</keyword>
<evidence type="ECO:0000259" key="7">
    <source>
        <dbReference type="SMART" id="SM00900"/>
    </source>
</evidence>
<evidence type="ECO:0000313" key="8">
    <source>
        <dbReference type="EMBL" id="GKX28878.1"/>
    </source>
</evidence>
<dbReference type="NCBIfam" id="TIGR01947">
    <property type="entry name" value="rnfG"/>
    <property type="match status" value="1"/>
</dbReference>
<dbReference type="PIRSF" id="PIRSF006091">
    <property type="entry name" value="E_trnsport_RnfG"/>
    <property type="match status" value="1"/>
</dbReference>
<evidence type="ECO:0000256" key="1">
    <source>
        <dbReference type="ARBA" id="ARBA00022448"/>
    </source>
</evidence>
<name>A0A9W6DEX0_9FIRM</name>
<comment type="subunit">
    <text evidence="6">The complex is composed of six subunits: RnfA, RnfB, RnfC, RnfD, RnfE and RnfG.</text>
</comment>
<evidence type="ECO:0000256" key="4">
    <source>
        <dbReference type="ARBA" id="ARBA00022643"/>
    </source>
</evidence>
<evidence type="ECO:0000256" key="5">
    <source>
        <dbReference type="ARBA" id="ARBA00022982"/>
    </source>
</evidence>
<evidence type="ECO:0000256" key="3">
    <source>
        <dbReference type="ARBA" id="ARBA00022630"/>
    </source>
</evidence>
<keyword evidence="6" id="KW-1133">Transmembrane helix</keyword>
<dbReference type="HAMAP" id="MF_00479">
    <property type="entry name" value="RsxG_RnfG"/>
    <property type="match status" value="1"/>
</dbReference>
<keyword evidence="1 6" id="KW-0813">Transport</keyword>
<dbReference type="PANTHER" id="PTHR36118">
    <property type="entry name" value="ION-TRANSLOCATING OXIDOREDUCTASE COMPLEX SUBUNIT G"/>
    <property type="match status" value="1"/>
</dbReference>
<feature type="modified residue" description="FMN phosphoryl threonine" evidence="6">
    <location>
        <position position="164"/>
    </location>
</feature>
<dbReference type="Proteomes" id="UP001144256">
    <property type="component" value="Unassembled WGS sequence"/>
</dbReference>